<dbReference type="Pfam" id="PF01148">
    <property type="entry name" value="CTP_transf_1"/>
    <property type="match status" value="1"/>
</dbReference>
<dbReference type="RefSeq" id="WP_045160281.1">
    <property type="nucleotide sequence ID" value="NZ_JYHV01000004.1"/>
</dbReference>
<dbReference type="GO" id="GO:0016779">
    <property type="term" value="F:nucleotidyltransferase activity"/>
    <property type="evidence" value="ECO:0007669"/>
    <property type="project" value="UniProtKB-KW"/>
</dbReference>
<keyword evidence="1" id="KW-1133">Transmembrane helix</keyword>
<feature type="transmembrane region" description="Helical" evidence="1">
    <location>
        <begin position="248"/>
        <end position="271"/>
    </location>
</feature>
<name>A0A0D9B019_STUST</name>
<dbReference type="Proteomes" id="UP000032487">
    <property type="component" value="Unassembled WGS sequence"/>
</dbReference>
<feature type="transmembrane region" description="Helical" evidence="1">
    <location>
        <begin position="185"/>
        <end position="203"/>
    </location>
</feature>
<feature type="transmembrane region" description="Helical" evidence="1">
    <location>
        <begin position="224"/>
        <end position="242"/>
    </location>
</feature>
<evidence type="ECO:0000313" key="2">
    <source>
        <dbReference type="EMBL" id="KJH84936.1"/>
    </source>
</evidence>
<keyword evidence="2" id="KW-0808">Transferase</keyword>
<gene>
    <name evidence="2" type="ORF">UF78_01590</name>
</gene>
<keyword evidence="2" id="KW-0548">Nucleotidyltransferase</keyword>
<feature type="transmembrane region" description="Helical" evidence="1">
    <location>
        <begin position="7"/>
        <end position="28"/>
    </location>
</feature>
<feature type="transmembrane region" description="Helical" evidence="1">
    <location>
        <begin position="153"/>
        <end position="173"/>
    </location>
</feature>
<dbReference type="PANTHER" id="PTHR43535">
    <property type="entry name" value="PHOSPHATIDATE CYTIDYLYLTRANSFERASE"/>
    <property type="match status" value="1"/>
</dbReference>
<feature type="transmembrane region" description="Helical" evidence="1">
    <location>
        <begin position="123"/>
        <end position="141"/>
    </location>
</feature>
<protein>
    <submittedName>
        <fullName evidence="2">Phosphatidate cytidylyltransferase</fullName>
    </submittedName>
</protein>
<dbReference type="OrthoDB" id="9799199at2"/>
<accession>A0A0D9B019</accession>
<organism evidence="2 3">
    <name type="scientific">Stutzerimonas stutzeri</name>
    <name type="common">Pseudomonas stutzeri</name>
    <dbReference type="NCBI Taxonomy" id="316"/>
    <lineage>
        <taxon>Bacteria</taxon>
        <taxon>Pseudomonadati</taxon>
        <taxon>Pseudomonadota</taxon>
        <taxon>Gammaproteobacteria</taxon>
        <taxon>Pseudomonadales</taxon>
        <taxon>Pseudomonadaceae</taxon>
        <taxon>Stutzerimonas</taxon>
    </lineage>
</organism>
<comment type="caution">
    <text evidence="2">The sequence shown here is derived from an EMBL/GenBank/DDBJ whole genome shotgun (WGS) entry which is preliminary data.</text>
</comment>
<dbReference type="PATRIC" id="fig|316.101.peg.2064"/>
<proteinExistence type="predicted"/>
<reference evidence="2 3" key="1">
    <citation type="submission" date="2015-02" db="EMBL/GenBank/DDBJ databases">
        <title>Draft genome sequence of Pseudomonas stutzeri NT0128 isolated from wheat (Triticum turgidum) rhizosphere.</title>
        <authorList>
            <person name="Tovi N."/>
            <person name="Frenk S."/>
            <person name="Hadar Y."/>
            <person name="Minz D."/>
        </authorList>
    </citation>
    <scope>NUCLEOTIDE SEQUENCE [LARGE SCALE GENOMIC DNA]</scope>
    <source>
        <strain evidence="2 3">NT0128</strain>
    </source>
</reference>
<dbReference type="PANTHER" id="PTHR43535:SF1">
    <property type="entry name" value="PHOSPHATIDATE CYTIDYLYLTRANSFERASE"/>
    <property type="match status" value="1"/>
</dbReference>
<dbReference type="AlphaFoldDB" id="A0A0D9B019"/>
<evidence type="ECO:0000313" key="3">
    <source>
        <dbReference type="Proteomes" id="UP000032487"/>
    </source>
</evidence>
<dbReference type="EMBL" id="JYHV01000004">
    <property type="protein sequence ID" value="KJH84936.1"/>
    <property type="molecule type" value="Genomic_DNA"/>
</dbReference>
<keyword evidence="1" id="KW-0812">Transmembrane</keyword>
<feature type="transmembrane region" description="Helical" evidence="1">
    <location>
        <begin position="50"/>
        <end position="76"/>
    </location>
</feature>
<sequence>MMIENKFYLLMAGVVSLLAVATVAGMILKRLVKTEGSIATVDNLNLRVNAWWSMIAIFVASYLMGNTATVVLFAFVSLFALREFISLTPTRLGDHNALFAAFFILIPLQYVFIGIHWYSMVTLLIPVYAFLFLPSIAVLSQETDGFLERAAKIQWGVMITVYCISHAPALLILDLEGFKGQNALLLFYLMFVVQISDVLQYVFGKLFGKTKVAPVVSPSKTVEGLVGGGLAATLAGGGMYWLTPFSFYESVAMSFVIVVMGFLGGLTLSAIKRSLQAKDWGTMIKGHGGMLDRMDSVCFAAPVFFHLTRYFFSV</sequence>
<dbReference type="GO" id="GO:0005886">
    <property type="term" value="C:plasma membrane"/>
    <property type="evidence" value="ECO:0007669"/>
    <property type="project" value="TreeGrafter"/>
</dbReference>
<keyword evidence="1" id="KW-0472">Membrane</keyword>
<feature type="transmembrane region" description="Helical" evidence="1">
    <location>
        <begin position="97"/>
        <end position="117"/>
    </location>
</feature>
<dbReference type="GO" id="GO:0009273">
    <property type="term" value="P:peptidoglycan-based cell wall biogenesis"/>
    <property type="evidence" value="ECO:0007669"/>
    <property type="project" value="TreeGrafter"/>
</dbReference>
<evidence type="ECO:0000256" key="1">
    <source>
        <dbReference type="SAM" id="Phobius"/>
    </source>
</evidence>